<feature type="transmembrane region" description="Helical" evidence="7">
    <location>
        <begin position="176"/>
        <end position="197"/>
    </location>
</feature>
<feature type="transmembrane region" description="Helical" evidence="7">
    <location>
        <begin position="137"/>
        <end position="155"/>
    </location>
</feature>
<evidence type="ECO:0000256" key="4">
    <source>
        <dbReference type="ARBA" id="ARBA00022692"/>
    </source>
</evidence>
<evidence type="ECO:0000256" key="6">
    <source>
        <dbReference type="ARBA" id="ARBA00023136"/>
    </source>
</evidence>
<reference evidence="8" key="1">
    <citation type="submission" date="2019-08" db="EMBL/GenBank/DDBJ databases">
        <authorList>
            <person name="Kucharzyk K."/>
            <person name="Murdoch R.W."/>
            <person name="Higgins S."/>
            <person name="Loffler F."/>
        </authorList>
    </citation>
    <scope>NUCLEOTIDE SEQUENCE</scope>
</reference>
<keyword evidence="5 7" id="KW-1133">Transmembrane helix</keyword>
<dbReference type="EMBL" id="VSSQ01000107">
    <property type="protein sequence ID" value="MPL77528.1"/>
    <property type="molecule type" value="Genomic_DNA"/>
</dbReference>
<feature type="transmembrane region" description="Helical" evidence="7">
    <location>
        <begin position="111"/>
        <end position="131"/>
    </location>
</feature>
<evidence type="ECO:0000256" key="2">
    <source>
        <dbReference type="ARBA" id="ARBA00009784"/>
    </source>
</evidence>
<evidence type="ECO:0000256" key="5">
    <source>
        <dbReference type="ARBA" id="ARBA00022989"/>
    </source>
</evidence>
<organism evidence="8">
    <name type="scientific">bioreactor metagenome</name>
    <dbReference type="NCBI Taxonomy" id="1076179"/>
    <lineage>
        <taxon>unclassified sequences</taxon>
        <taxon>metagenomes</taxon>
        <taxon>ecological metagenomes</taxon>
    </lineage>
</organism>
<sequence length="198" mass="21306">MIMPIDFALDIRQIFTAFMVLFAVIDITGAVPIIIDLNSSGKKVHAGKASIISFLLMVLFMFLGEGLLKIFGVDIASFAIAGAIILIALAVEMTFNIEIFKNDGPSGHTTIVPMVFPLIAGAGTLTTTLSLRAEISAVNIIVAIAINMIVVYFVIKKVHVVERILGKAGIYVLRKFFGVILLAMSVKLIVTNLTALLQ</sequence>
<gene>
    <name evidence="8" type="ORF">SDC9_23384</name>
</gene>
<evidence type="ECO:0000256" key="3">
    <source>
        <dbReference type="ARBA" id="ARBA00022475"/>
    </source>
</evidence>
<feature type="transmembrane region" description="Helical" evidence="7">
    <location>
        <begin position="70"/>
        <end position="91"/>
    </location>
</feature>
<feature type="transmembrane region" description="Helical" evidence="7">
    <location>
        <begin position="14"/>
        <end position="35"/>
    </location>
</feature>
<proteinExistence type="inferred from homology"/>
<comment type="subcellular location">
    <subcellularLocation>
        <location evidence="1">Cell membrane</location>
        <topology evidence="1">Multi-pass membrane protein</topology>
    </subcellularLocation>
</comment>
<comment type="similarity">
    <text evidence="2">Belongs to the UPF0056 (MarC) family.</text>
</comment>
<keyword evidence="3" id="KW-1003">Cell membrane</keyword>
<dbReference type="PANTHER" id="PTHR33508:SF1">
    <property type="entry name" value="UPF0056 MEMBRANE PROTEIN YHCE"/>
    <property type="match status" value="1"/>
</dbReference>
<dbReference type="AlphaFoldDB" id="A0A644UEV4"/>
<dbReference type="Pfam" id="PF01914">
    <property type="entry name" value="MarC"/>
    <property type="match status" value="1"/>
</dbReference>
<feature type="transmembrane region" description="Helical" evidence="7">
    <location>
        <begin position="47"/>
        <end position="64"/>
    </location>
</feature>
<comment type="caution">
    <text evidence="8">The sequence shown here is derived from an EMBL/GenBank/DDBJ whole genome shotgun (WGS) entry which is preliminary data.</text>
</comment>
<evidence type="ECO:0000256" key="1">
    <source>
        <dbReference type="ARBA" id="ARBA00004651"/>
    </source>
</evidence>
<name>A0A644UEV4_9ZZZZ</name>
<dbReference type="PANTHER" id="PTHR33508">
    <property type="entry name" value="UPF0056 MEMBRANE PROTEIN YHCE"/>
    <property type="match status" value="1"/>
</dbReference>
<evidence type="ECO:0000256" key="7">
    <source>
        <dbReference type="SAM" id="Phobius"/>
    </source>
</evidence>
<dbReference type="InterPro" id="IPR002771">
    <property type="entry name" value="Multi_antbiot-R_MarC"/>
</dbReference>
<keyword evidence="4 7" id="KW-0812">Transmembrane</keyword>
<evidence type="ECO:0000313" key="8">
    <source>
        <dbReference type="EMBL" id="MPL77528.1"/>
    </source>
</evidence>
<keyword evidence="6 7" id="KW-0472">Membrane</keyword>
<accession>A0A644UEV4</accession>
<protein>
    <submittedName>
        <fullName evidence="8">Uncharacterized protein</fullName>
    </submittedName>
</protein>
<dbReference type="GO" id="GO:0005886">
    <property type="term" value="C:plasma membrane"/>
    <property type="evidence" value="ECO:0007669"/>
    <property type="project" value="UniProtKB-SubCell"/>
</dbReference>